<dbReference type="PANTHER" id="PTHR30096">
    <property type="entry name" value="4,5-DOPA DIOXYGENASE EXTRADIOL-LIKE PROTEIN"/>
    <property type="match status" value="1"/>
</dbReference>
<comment type="caution">
    <text evidence="7">The sequence shown here is derived from an EMBL/GenBank/DDBJ whole genome shotgun (WGS) entry which is preliminary data.</text>
</comment>
<accession>A0ABR3Z7A9</accession>
<gene>
    <name evidence="7" type="ORF">Sste5346_005180</name>
</gene>
<evidence type="ECO:0000256" key="3">
    <source>
        <dbReference type="ARBA" id="ARBA00022723"/>
    </source>
</evidence>
<evidence type="ECO:0000256" key="2">
    <source>
        <dbReference type="ARBA" id="ARBA00007581"/>
    </source>
</evidence>
<dbReference type="InterPro" id="IPR014436">
    <property type="entry name" value="Extradiol_dOase_DODA"/>
</dbReference>
<evidence type="ECO:0000256" key="4">
    <source>
        <dbReference type="ARBA" id="ARBA00022833"/>
    </source>
</evidence>
<comment type="cofactor">
    <cofactor evidence="1">
        <name>Zn(2+)</name>
        <dbReference type="ChEBI" id="CHEBI:29105"/>
    </cofactor>
</comment>
<keyword evidence="5" id="KW-0560">Oxidoreductase</keyword>
<dbReference type="Proteomes" id="UP001583186">
    <property type="component" value="Unassembled WGS sequence"/>
</dbReference>
<dbReference type="SUPFAM" id="SSF53213">
    <property type="entry name" value="LigB-like"/>
    <property type="match status" value="1"/>
</dbReference>
<comment type="similarity">
    <text evidence="2">Belongs to the DODA-type extradiol aromatic ring-opening dioxygenase family.</text>
</comment>
<dbReference type="EMBL" id="JAWCUI010000026">
    <property type="protein sequence ID" value="KAL1895708.1"/>
    <property type="molecule type" value="Genomic_DNA"/>
</dbReference>
<evidence type="ECO:0000313" key="8">
    <source>
        <dbReference type="Proteomes" id="UP001583186"/>
    </source>
</evidence>
<evidence type="ECO:0000256" key="1">
    <source>
        <dbReference type="ARBA" id="ARBA00001947"/>
    </source>
</evidence>
<dbReference type="CDD" id="cd07363">
    <property type="entry name" value="45_DOPA_Dioxygenase"/>
    <property type="match status" value="1"/>
</dbReference>
<dbReference type="Gene3D" id="3.40.830.10">
    <property type="entry name" value="LigB-like"/>
    <property type="match status" value="1"/>
</dbReference>
<evidence type="ECO:0000313" key="7">
    <source>
        <dbReference type="EMBL" id="KAL1895708.1"/>
    </source>
</evidence>
<reference evidence="7 8" key="1">
    <citation type="journal article" date="2024" name="IMA Fungus">
        <title>IMA Genome - F19 : A genome assembly and annotation guide to empower mycologists, including annotated draft genome sequences of Ceratocystis pirilliformis, Diaporthe australafricana, Fusarium ophioides, Paecilomyces lecythidis, and Sporothrix stenoceras.</title>
        <authorList>
            <person name="Aylward J."/>
            <person name="Wilson A.M."/>
            <person name="Visagie C.M."/>
            <person name="Spraker J."/>
            <person name="Barnes I."/>
            <person name="Buitendag C."/>
            <person name="Ceriani C."/>
            <person name="Del Mar Angel L."/>
            <person name="du Plessis D."/>
            <person name="Fuchs T."/>
            <person name="Gasser K."/>
            <person name="Kramer D."/>
            <person name="Li W."/>
            <person name="Munsamy K."/>
            <person name="Piso A."/>
            <person name="Price J.L."/>
            <person name="Sonnekus B."/>
            <person name="Thomas C."/>
            <person name="van der Nest A."/>
            <person name="van Dijk A."/>
            <person name="van Heerden A."/>
            <person name="van Vuuren N."/>
            <person name="Yilmaz N."/>
            <person name="Duong T.A."/>
            <person name="van der Merwe N.A."/>
            <person name="Wingfield M.J."/>
            <person name="Wingfield B.D."/>
        </authorList>
    </citation>
    <scope>NUCLEOTIDE SEQUENCE [LARGE SCALE GENOMIC DNA]</scope>
    <source>
        <strain evidence="7 8">CMW 5346</strain>
    </source>
</reference>
<dbReference type="PANTHER" id="PTHR30096:SF1">
    <property type="entry name" value="AROMATIC RING-OPENING DIOXYGENASE FAMILY PROTEIN (AFU_ORTHOLOGUE AFUA_7G00640)"/>
    <property type="match status" value="1"/>
</dbReference>
<feature type="domain" description="Extradiol ring-cleavage dioxygenase class III enzyme subunit B" evidence="6">
    <location>
        <begin position="15"/>
        <end position="252"/>
    </location>
</feature>
<sequence>MGKTTSSTGLSPVVFASHGSPFMCSKESTSSKWWAEFGKKSLASGIKGVVYIGAHWEELGDRIRVATKFNPDKVQMDIVPRSFWGDYRINISQDLADRVIRLLQDEQFTDVQADPTFDWHDDTITPATWMFPEGTPPATVVSLNARYNPVFHVRIGMALAKLRSEGILIVGTGGAVHNLYRNNWVPMLSKGDNFQVGSTPAKWATDFERAVSDGPALAGALVRLTQSPGYKAAHPTDDHFFPLLVAAGAASVGYDEGRLMAQTWELQHMCNDQFLWGDWNVAPVGVKT</sequence>
<dbReference type="PIRSF" id="PIRSF006157">
    <property type="entry name" value="Doxgns_DODA"/>
    <property type="match status" value="1"/>
</dbReference>
<keyword evidence="4" id="KW-0862">Zinc</keyword>
<keyword evidence="3" id="KW-0479">Metal-binding</keyword>
<proteinExistence type="inferred from homology"/>
<protein>
    <recommendedName>
        <fullName evidence="6">Extradiol ring-cleavage dioxygenase class III enzyme subunit B domain-containing protein</fullName>
    </recommendedName>
</protein>
<organism evidence="7 8">
    <name type="scientific">Sporothrix stenoceras</name>
    <dbReference type="NCBI Taxonomy" id="5173"/>
    <lineage>
        <taxon>Eukaryota</taxon>
        <taxon>Fungi</taxon>
        <taxon>Dikarya</taxon>
        <taxon>Ascomycota</taxon>
        <taxon>Pezizomycotina</taxon>
        <taxon>Sordariomycetes</taxon>
        <taxon>Sordariomycetidae</taxon>
        <taxon>Ophiostomatales</taxon>
        <taxon>Ophiostomataceae</taxon>
        <taxon>Sporothrix</taxon>
    </lineage>
</organism>
<dbReference type="InterPro" id="IPR004183">
    <property type="entry name" value="Xdiol_dOase_suB"/>
</dbReference>
<evidence type="ECO:0000256" key="5">
    <source>
        <dbReference type="ARBA" id="ARBA00023002"/>
    </source>
</evidence>
<name>A0ABR3Z7A9_9PEZI</name>
<evidence type="ECO:0000259" key="6">
    <source>
        <dbReference type="Pfam" id="PF02900"/>
    </source>
</evidence>
<dbReference type="Pfam" id="PF02900">
    <property type="entry name" value="LigB"/>
    <property type="match status" value="1"/>
</dbReference>
<keyword evidence="8" id="KW-1185">Reference proteome</keyword>